<keyword evidence="8" id="KW-1185">Reference proteome</keyword>
<dbReference type="Pfam" id="PF25150">
    <property type="entry name" value="TPR_Trm732"/>
    <property type="match status" value="1"/>
</dbReference>
<dbReference type="OrthoDB" id="73997at2759"/>
<comment type="similarity">
    <text evidence="1">Belongs to the THADA family.</text>
</comment>
<evidence type="ECO:0000259" key="6">
    <source>
        <dbReference type="Pfam" id="PF25151"/>
    </source>
</evidence>
<dbReference type="GO" id="GO:0005829">
    <property type="term" value="C:cytosol"/>
    <property type="evidence" value="ECO:0007669"/>
    <property type="project" value="TreeGrafter"/>
</dbReference>
<feature type="domain" description="tRNA (32-2'-O)-methyltransferase regulator THADA-like TPR repeats region" evidence="5">
    <location>
        <begin position="707"/>
        <end position="1012"/>
    </location>
</feature>
<feature type="compositionally biased region" description="Acidic residues" evidence="3">
    <location>
        <begin position="2140"/>
        <end position="2149"/>
    </location>
</feature>
<evidence type="ECO:0000259" key="5">
    <source>
        <dbReference type="Pfam" id="PF25150"/>
    </source>
</evidence>
<feature type="compositionally biased region" description="Low complexity" evidence="3">
    <location>
        <begin position="284"/>
        <end position="307"/>
    </location>
</feature>
<protein>
    <submittedName>
        <fullName evidence="7">Putative death-receptor fusion protein-domain-containing protein</fullName>
    </submittedName>
</protein>
<dbReference type="InterPro" id="IPR056842">
    <property type="entry name" value="THADA-like_TPR_C"/>
</dbReference>
<gene>
    <name evidence="7" type="ORF">BCR41DRAFT_422325</name>
</gene>
<dbReference type="PANTHER" id="PTHR14387">
    <property type="entry name" value="THADA/DEATH RECEPTOR INTERACTING PROTEIN"/>
    <property type="match status" value="1"/>
</dbReference>
<feature type="compositionally biased region" description="Low complexity" evidence="3">
    <location>
        <begin position="2128"/>
        <end position="2139"/>
    </location>
</feature>
<dbReference type="EMBL" id="MCFF01000019">
    <property type="protein sequence ID" value="ORZ15564.1"/>
    <property type="molecule type" value="Genomic_DNA"/>
</dbReference>
<evidence type="ECO:0000259" key="4">
    <source>
        <dbReference type="Pfam" id="PF10350"/>
    </source>
</evidence>
<feature type="region of interest" description="Disordered" evidence="3">
    <location>
        <begin position="284"/>
        <end position="312"/>
    </location>
</feature>
<dbReference type="RefSeq" id="XP_021881312.1">
    <property type="nucleotide sequence ID" value="XM_022030141.1"/>
</dbReference>
<evidence type="ECO:0000256" key="1">
    <source>
        <dbReference type="ARBA" id="ARBA00010409"/>
    </source>
</evidence>
<feature type="region of interest" description="Disordered" evidence="3">
    <location>
        <begin position="2112"/>
        <end position="2160"/>
    </location>
</feature>
<dbReference type="SUPFAM" id="SSF48371">
    <property type="entry name" value="ARM repeat"/>
    <property type="match status" value="1"/>
</dbReference>
<dbReference type="InterPro" id="IPR056843">
    <property type="entry name" value="THADA-like_TPR"/>
</dbReference>
<dbReference type="STRING" id="64571.A0A1Y2GNX3"/>
<feature type="domain" description="DUF2428" evidence="4">
    <location>
        <begin position="1160"/>
        <end position="1421"/>
    </location>
</feature>
<evidence type="ECO:0000256" key="2">
    <source>
        <dbReference type="ARBA" id="ARBA00022694"/>
    </source>
</evidence>
<dbReference type="InParanoid" id="A0A1Y2GNX3"/>
<dbReference type="GO" id="GO:0030488">
    <property type="term" value="P:tRNA methylation"/>
    <property type="evidence" value="ECO:0007669"/>
    <property type="project" value="TreeGrafter"/>
</dbReference>
<organism evidence="7 8">
    <name type="scientific">Lobosporangium transversale</name>
    <dbReference type="NCBI Taxonomy" id="64571"/>
    <lineage>
        <taxon>Eukaryota</taxon>
        <taxon>Fungi</taxon>
        <taxon>Fungi incertae sedis</taxon>
        <taxon>Mucoromycota</taxon>
        <taxon>Mortierellomycotina</taxon>
        <taxon>Mortierellomycetes</taxon>
        <taxon>Mortierellales</taxon>
        <taxon>Mortierellaceae</taxon>
        <taxon>Lobosporangium</taxon>
    </lineage>
</organism>
<evidence type="ECO:0000313" key="8">
    <source>
        <dbReference type="Proteomes" id="UP000193648"/>
    </source>
</evidence>
<dbReference type="InterPro" id="IPR051954">
    <property type="entry name" value="tRNA_methyltransferase_THADA"/>
</dbReference>
<dbReference type="InterPro" id="IPR016024">
    <property type="entry name" value="ARM-type_fold"/>
</dbReference>
<keyword evidence="7" id="KW-0675">Receptor</keyword>
<dbReference type="GeneID" id="33571984"/>
<keyword evidence="2" id="KW-0819">tRNA processing</keyword>
<name>A0A1Y2GNX3_9FUNG</name>
<evidence type="ECO:0000313" key="7">
    <source>
        <dbReference type="EMBL" id="ORZ15564.1"/>
    </source>
</evidence>
<accession>A0A1Y2GNX3</accession>
<dbReference type="Pfam" id="PF10350">
    <property type="entry name" value="DUF2428"/>
    <property type="match status" value="1"/>
</dbReference>
<dbReference type="Proteomes" id="UP000193648">
    <property type="component" value="Unassembled WGS sequence"/>
</dbReference>
<dbReference type="PANTHER" id="PTHR14387:SF0">
    <property type="entry name" value="DUF2428 DOMAIN-CONTAINING PROTEIN"/>
    <property type="match status" value="1"/>
</dbReference>
<proteinExistence type="inferred from homology"/>
<sequence>MVLHQRTKQAFQSKDLSVPYAPCWSLLLEPFALALSVDQKQQQQQQQQPLVQAWIDFVQSSKHEQEAFGRTTSQQQAAAFKKLEQAVKAQKEKNPQLLEQHDFQKAFSQFISLYYFSSAKLASRKQIFALIQTLQPYFQPDESDPNGTIVTALRSVIMNSIFALEPILTTAAATATATQSQSQSQSQPLGVKPQIQIEMAWHQRTLCLYTTLDYTMGRTALHADMDIILDQLSQLLQARVITTNVQVGRDHIPAEYTEAMLDLEFILKLILAIISRLIVTSNGSLPSSPSAASSTSTLSTSPTSNSNRFEISSTHNPPQYILRILKDAITVSSSPVYHRDLSSISGMIFANLIDLTSPTIQEVTRRTVQLVFGETSGMDTVDLTSLPQIPRNMVEMDFGWNTYLGEKCGPGEEDAGMYMLGIVRGLLTNIRQEALVMPIQPVSTWYAPPVFHDLQKRGQQDRPKAAEQESGLVLHQVLFHAIAYLCATSRDISSKTFAFETMGHWLQQTKLHLSEKSLASAQMKEALANCIDEQAQEKLSTYVLDYWEDPVDTVQHKVKNILELLLDIVYLKSRLRSESTTPDFVIQLLGRILMADGHRKSKYPILAILVGRVSMAEVIALRQDALAQAILALDQLATAPGAAVAINAMIGKSWKECLELDSLHANVLIPVTTTKKNAKNNTSEYVEKSTQDSEALQQVRKTAIQPWIDFWLKPIAQALTTENDLIRKHLGHFIFSPLFSTCPEAFWTLLEVLNDQSGTYSSYISDAQYRFNAIVLAIKIGRSLDLVDSSNYVDDSNNVSSSSSADLTKSSKIPISILHDAMYHASGDIRLDVLGILCESRRSTTPVSSIEYRLLKQFLPLNLNSVIPDFRQKLYTHLAKFLTRVRGNCFVLAREIARLYTPVGKKNLTQEQVDRMINEREAKVAETKEFLEWLLDLLFSTVYPGASFQRVSTSLRILGVMIKTFGIESTPLPSGSKPDEVSNFPFQLPIATEERTKILLGCLLNPFDHCREQALDILMTFKAPYAGYESKESVDSLVRWGLDWLKSTRAGESDSGGLVMKTIFVKYAIELGWDIKLPYGDVGEVSNVNFAKETGNPAVDFTIRLQNLLRIQLEKARLNQLNAAHHHPLHGSLIGLRYLFSSIDYASPLVTNHRPLWQTVHADMMDLVESVCGTVMGVLSNPSPEGNIPATFTEMEESIDAVISASGGDEMEQSGGPNHQVILSYCWRAIKESSSLMELVLSKATIISSALKTDGVLQPVVLDRAGGLFRRLLTTIRHPGAFSSVFPAYISLCTRLLNSEDATLAALPRAWLEENLDAILSDSISVTRRSAGLPLCILALVNAELSDSRRTLLPMVMRRVMAIALKPVSPDANQQVDLPQIHAMNVLRRLFMDAKLSTSVLPYVGQGLELSIRAFSSPSWAVRNCGVMLFSTLLHRVFGAKRVRDEHLAINGITSRELFARLEDLRGFLQGQLEVAVSQLLNAESPSSSSSSTDRVHPGLYPVLTLLSRLQPSLHPDPADAVDGGMSVFVTLVRRCAASAIWKTREMAARALIPLIASRDLMDLVLDILQGCLRPTISQNETHGLLVQVQFLLRGHLLGEGVADRVVRRSFVTRFAEMFGPVSEHVLKTGCSINQWMILSICTEFIFGQDWIGQDNTVETEAGEGKGEKDMQMEVESESQYEEMTRLSHSHFTSIREFIFNYAIIGLVEGQQSYRTQIGGHLVRRLLARVFISATVVLGDNTMMSKEQATETVVMLLRDEDYEIRLETLETLLHYHQQQQQQHQQSNGNTNRVGGSIDMETHLDTHAIHDTLIHILFEGEDNLECLRLEVAFISILGTDRPFPKGSQVEIVEFWNRLLMRIDDRATGGVAVVEAILPAIGKVFAQIWSDISVEESLRIDCLNRWADSIHKFANEEQTLQLREAALESIAFFTNDLLDPKQAPPSVDVTRAYLKLFEALIWQLQDDEQEVRDEATLIVSRASRLPYAVSSEKALTLVYDHQLCLFAGLGVNEIQLQLLVDSLISSLMGTNKPARVVIESLQPSKTLFNKESPNLYREPLISIQLTLRSLKSILSSRPSFSDLPVSIQKRFEAFQKHCLQDTKEVQQAIEKWSASKLDERNNNNDGDGDGNNSNDNSGGANDDSDDGVDDGSGEKHVDRSPWGVSGRKPIFEVLYKLAGGASLLNPAVVHSDKSNLSNTDRDTFLEIIHDPSKIHPVIVHTSQRQHDTCNYNRQLFLIE</sequence>
<feature type="domain" description="tRNA (32-2'-O)-methyltransferase regulator THADA-like C-terminal TPR repeats region" evidence="6">
    <location>
        <begin position="1423"/>
        <end position="1592"/>
    </location>
</feature>
<comment type="caution">
    <text evidence="7">The sequence shown here is derived from an EMBL/GenBank/DDBJ whole genome shotgun (WGS) entry which is preliminary data.</text>
</comment>
<dbReference type="InterPro" id="IPR019442">
    <property type="entry name" value="THADA/TRM732_DUF2428"/>
</dbReference>
<reference evidence="7 8" key="1">
    <citation type="submission" date="2016-07" db="EMBL/GenBank/DDBJ databases">
        <title>Pervasive Adenine N6-methylation of Active Genes in Fungi.</title>
        <authorList>
            <consortium name="DOE Joint Genome Institute"/>
            <person name="Mondo S.J."/>
            <person name="Dannebaum R.O."/>
            <person name="Kuo R.C."/>
            <person name="Labutti K."/>
            <person name="Haridas S."/>
            <person name="Kuo A."/>
            <person name="Salamov A."/>
            <person name="Ahrendt S.R."/>
            <person name="Lipzen A."/>
            <person name="Sullivan W."/>
            <person name="Andreopoulos W.B."/>
            <person name="Clum A."/>
            <person name="Lindquist E."/>
            <person name="Daum C."/>
            <person name="Ramamoorthy G.K."/>
            <person name="Gryganskyi A."/>
            <person name="Culley D."/>
            <person name="Magnuson J.K."/>
            <person name="James T.Y."/>
            <person name="O'Malley M.A."/>
            <person name="Stajich J.E."/>
            <person name="Spatafora J.W."/>
            <person name="Visel A."/>
            <person name="Grigoriev I.V."/>
        </authorList>
    </citation>
    <scope>NUCLEOTIDE SEQUENCE [LARGE SCALE GENOMIC DNA]</scope>
    <source>
        <strain evidence="7 8">NRRL 3116</strain>
    </source>
</reference>
<dbReference type="Pfam" id="PF25151">
    <property type="entry name" value="TPR_Trm732_C"/>
    <property type="match status" value="1"/>
</dbReference>
<evidence type="ECO:0000256" key="3">
    <source>
        <dbReference type="SAM" id="MobiDB-lite"/>
    </source>
</evidence>